<comment type="caution">
    <text evidence="4">The sequence shown here is derived from an EMBL/GenBank/DDBJ whole genome shotgun (WGS) entry which is preliminary data.</text>
</comment>
<dbReference type="Pfam" id="PF13041">
    <property type="entry name" value="PPR_2"/>
    <property type="match status" value="2"/>
</dbReference>
<feature type="repeat" description="PPR" evidence="3">
    <location>
        <begin position="557"/>
        <end position="591"/>
    </location>
</feature>
<organism evidence="4 5">
    <name type="scientific">Tagetes erecta</name>
    <name type="common">African marigold</name>
    <dbReference type="NCBI Taxonomy" id="13708"/>
    <lineage>
        <taxon>Eukaryota</taxon>
        <taxon>Viridiplantae</taxon>
        <taxon>Streptophyta</taxon>
        <taxon>Embryophyta</taxon>
        <taxon>Tracheophyta</taxon>
        <taxon>Spermatophyta</taxon>
        <taxon>Magnoliopsida</taxon>
        <taxon>eudicotyledons</taxon>
        <taxon>Gunneridae</taxon>
        <taxon>Pentapetalae</taxon>
        <taxon>asterids</taxon>
        <taxon>campanulids</taxon>
        <taxon>Asterales</taxon>
        <taxon>Asteraceae</taxon>
        <taxon>Asteroideae</taxon>
        <taxon>Heliantheae alliance</taxon>
        <taxon>Tageteae</taxon>
        <taxon>Tagetes</taxon>
    </lineage>
</organism>
<comment type="similarity">
    <text evidence="1">Belongs to the PPR family. P subfamily.</text>
</comment>
<feature type="repeat" description="PPR" evidence="3">
    <location>
        <begin position="592"/>
        <end position="627"/>
    </location>
</feature>
<keyword evidence="5" id="KW-1185">Reference proteome</keyword>
<proteinExistence type="inferred from homology"/>
<dbReference type="InterPro" id="IPR011990">
    <property type="entry name" value="TPR-like_helical_dom_sf"/>
</dbReference>
<evidence type="ECO:0000256" key="1">
    <source>
        <dbReference type="ARBA" id="ARBA00007626"/>
    </source>
</evidence>
<sequence>MCPWSRAADENPRHPTSLVREHAMGRSYVIMGFCVLQNCIKTITQTNPRTTKMWRSRVVSARRFRSTHTNAIRTFSHSISSSPQLHSKVHNTQTLESYRHTIDLRSIASFPHSNYVRYLSSSSTDSIVDVDVSSDSISNEPNGDVIVDGNENSDKFDITDVWNEGVDEVKESEVFGSETKESVSDEGHVVDNNELDRVISLLKSEGDDVVDVDADAVSRSLESRLDDMNLNLSEEFVVRVLEASNVSGENLIGFFKWAARGNNQEVVIVTTRSVDALVRAVCNELKKKVAYSLWDLVKEIGEKDNSVVTTETLNALISLFSRLGKGMAGYEVFNKFGDFSCAMNADSFYFTIEALCRRSIFDRVGLVCERMLSEEKLPEAGKVGNIIYYLCKGGMVKEAHLVYLSAKEKQTYPPQSSVNFLISSLCDRKKNDADWVHFALKMLEDLENKKYAIKQFACVIQGLCRVNDIEGAKALMSKMIDNGPPPGNAIFNTVINALSKAGDMTEAIKIMRVMENRGLKPDVFAYSVIMSGYTKGGEMEEAAKMLKEAKKNHNKLTPVIYHTIIRGYCKLEQFEKAVKLLEEMEEYGVRPNADEYNKLIQSLCLKAADWVMAEKLMEEMTKKGLHLNGITKSLIRAVKDLEEETKGTKEVSVDA</sequence>
<evidence type="ECO:0008006" key="6">
    <source>
        <dbReference type="Google" id="ProtNLM"/>
    </source>
</evidence>
<evidence type="ECO:0000256" key="2">
    <source>
        <dbReference type="ARBA" id="ARBA00022737"/>
    </source>
</evidence>
<dbReference type="Proteomes" id="UP001229421">
    <property type="component" value="Unassembled WGS sequence"/>
</dbReference>
<feature type="repeat" description="PPR" evidence="3">
    <location>
        <begin position="487"/>
        <end position="521"/>
    </location>
</feature>
<evidence type="ECO:0000256" key="3">
    <source>
        <dbReference type="PROSITE-ProRule" id="PRU00708"/>
    </source>
</evidence>
<keyword evidence="2" id="KW-0677">Repeat</keyword>
<feature type="repeat" description="PPR" evidence="3">
    <location>
        <begin position="452"/>
        <end position="486"/>
    </location>
</feature>
<dbReference type="SUPFAM" id="SSF81901">
    <property type="entry name" value="HCP-like"/>
    <property type="match status" value="1"/>
</dbReference>
<dbReference type="PROSITE" id="PS51375">
    <property type="entry name" value="PPR"/>
    <property type="match status" value="5"/>
</dbReference>
<feature type="repeat" description="PPR" evidence="3">
    <location>
        <begin position="522"/>
        <end position="556"/>
    </location>
</feature>
<dbReference type="InterPro" id="IPR002885">
    <property type="entry name" value="PPR_rpt"/>
</dbReference>
<reference evidence="4" key="1">
    <citation type="journal article" date="2023" name="bioRxiv">
        <title>Improved chromosome-level genome assembly for marigold (Tagetes erecta).</title>
        <authorList>
            <person name="Jiang F."/>
            <person name="Yuan L."/>
            <person name="Wang S."/>
            <person name="Wang H."/>
            <person name="Xu D."/>
            <person name="Wang A."/>
            <person name="Fan W."/>
        </authorList>
    </citation>
    <scope>NUCLEOTIDE SEQUENCE</scope>
    <source>
        <strain evidence="4">WSJ</strain>
        <tissue evidence="4">Leaf</tissue>
    </source>
</reference>
<accession>A0AAD8JWH8</accession>
<dbReference type="PANTHER" id="PTHR47939:SF10">
    <property type="entry name" value="PENTACOTRIPEPTIDE-REPEAT REGION OF PRORP DOMAIN-CONTAINING PROTEIN"/>
    <property type="match status" value="1"/>
</dbReference>
<dbReference type="PANTHER" id="PTHR47939">
    <property type="entry name" value="MEMBRANE-ASSOCIATED SALT-INDUCIBLE PROTEIN-LIKE"/>
    <property type="match status" value="1"/>
</dbReference>
<evidence type="ECO:0000313" key="5">
    <source>
        <dbReference type="Proteomes" id="UP001229421"/>
    </source>
</evidence>
<protein>
    <recommendedName>
        <fullName evidence="6">Pentatricopeptide repeat-containing protein</fullName>
    </recommendedName>
</protein>
<dbReference type="EMBL" id="JAUHHV010000011">
    <property type="protein sequence ID" value="KAK1408865.1"/>
    <property type="molecule type" value="Genomic_DNA"/>
</dbReference>
<dbReference type="AlphaFoldDB" id="A0AAD8JWH8"/>
<name>A0AAD8JWH8_TARER</name>
<gene>
    <name evidence="4" type="ORF">QVD17_40975</name>
</gene>
<dbReference type="Gene3D" id="1.25.40.10">
    <property type="entry name" value="Tetratricopeptide repeat domain"/>
    <property type="match status" value="2"/>
</dbReference>
<dbReference type="Pfam" id="PF01535">
    <property type="entry name" value="PPR"/>
    <property type="match status" value="2"/>
</dbReference>
<evidence type="ECO:0000313" key="4">
    <source>
        <dbReference type="EMBL" id="KAK1408865.1"/>
    </source>
</evidence>
<dbReference type="NCBIfam" id="TIGR00756">
    <property type="entry name" value="PPR"/>
    <property type="match status" value="4"/>
</dbReference>
<dbReference type="InterPro" id="IPR050667">
    <property type="entry name" value="PPR-containing_protein"/>
</dbReference>